<protein>
    <submittedName>
        <fullName evidence="1">Uncharacterized protein</fullName>
    </submittedName>
</protein>
<dbReference type="OrthoDB" id="943693at2"/>
<sequence length="290" mass="34211">MSEFENEIVNWLNEDLLIESEEKSKHFPENDFLILLFPEKLIALHLIDIQRFENIQQDNKLSFQELSAHYQALGYKMIHLWEDVWKNRKELVKSRLEVSFGKFRKINARHCYVKRIDKLHSEMFLQENHLQGSVKSKFKYGLFLKKQYVAKYVPEASGEDDLLVAAATFSSGRTMKWGERKDTRSYELLRFAGLKGFVVIGGFDKLLKAFAEEQKPDDVMTYADRDWSDGRSYEMLGFEKTDMLPPQCYLLDKNTFQRVSSADKKAENEHNLLKVWNAGSIKYRKVFRHE</sequence>
<dbReference type="RefSeq" id="WP_092016975.1">
    <property type="nucleotide sequence ID" value="NZ_FOXH01000005.1"/>
</dbReference>
<reference evidence="1 2" key="1">
    <citation type="submission" date="2016-10" db="EMBL/GenBank/DDBJ databases">
        <authorList>
            <person name="de Groot N.N."/>
        </authorList>
    </citation>
    <scope>NUCLEOTIDE SEQUENCE [LARGE SCALE GENOMIC DNA]</scope>
    <source>
        <strain evidence="2">E92,LMG 26720,CCM 7988</strain>
    </source>
</reference>
<gene>
    <name evidence="1" type="ORF">SAMN04515674_105343</name>
</gene>
<organism evidence="1 2">
    <name type="scientific">Pseudarcicella hirudinis</name>
    <dbReference type="NCBI Taxonomy" id="1079859"/>
    <lineage>
        <taxon>Bacteria</taxon>
        <taxon>Pseudomonadati</taxon>
        <taxon>Bacteroidota</taxon>
        <taxon>Cytophagia</taxon>
        <taxon>Cytophagales</taxon>
        <taxon>Flectobacillaceae</taxon>
        <taxon>Pseudarcicella</taxon>
    </lineage>
</organism>
<dbReference type="Proteomes" id="UP000199306">
    <property type="component" value="Unassembled WGS sequence"/>
</dbReference>
<proteinExistence type="predicted"/>
<dbReference type="EMBL" id="FOXH01000005">
    <property type="protein sequence ID" value="SFP77308.1"/>
    <property type="molecule type" value="Genomic_DNA"/>
</dbReference>
<evidence type="ECO:0000313" key="1">
    <source>
        <dbReference type="EMBL" id="SFP77308.1"/>
    </source>
</evidence>
<dbReference type="STRING" id="1079859.SAMN04515674_105343"/>
<evidence type="ECO:0000313" key="2">
    <source>
        <dbReference type="Proteomes" id="UP000199306"/>
    </source>
</evidence>
<name>A0A1I5T2W0_9BACT</name>
<dbReference type="AlphaFoldDB" id="A0A1I5T2W0"/>
<keyword evidence="2" id="KW-1185">Reference proteome</keyword>
<accession>A0A1I5T2W0</accession>